<sequence>MGSLSERGLHSARQQKLSGAHSSKLAHDEILHIKAVLRRLSNEDMNDLGLPPGYWRKRLRDLMQTHQLSNGQFDEIDQLLASLKE</sequence>
<dbReference type="EMBL" id="FNZM01000018">
    <property type="protein sequence ID" value="SEK09905.1"/>
    <property type="molecule type" value="Genomic_DNA"/>
</dbReference>
<keyword evidence="5" id="KW-1185">Reference proteome</keyword>
<evidence type="ECO:0000313" key="2">
    <source>
        <dbReference type="EMBL" id="PXX19344.1"/>
    </source>
</evidence>
<protein>
    <submittedName>
        <fullName evidence="3">Uncharacterized protein</fullName>
    </submittedName>
</protein>
<gene>
    <name evidence="2" type="ORF">C7400_103335</name>
    <name evidence="3" type="ORF">SAMN05216550_11888</name>
</gene>
<dbReference type="Proteomes" id="UP000183529">
    <property type="component" value="Unassembled WGS sequence"/>
</dbReference>
<reference evidence="3 4" key="1">
    <citation type="submission" date="2016-10" db="EMBL/GenBank/DDBJ databases">
        <authorList>
            <person name="Varghese N."/>
            <person name="Submissions S."/>
        </authorList>
    </citation>
    <scope>NUCLEOTIDE SEQUENCE [LARGE SCALE GENOMIC DNA]</scope>
    <source>
        <strain evidence="3 4">LMG 22274</strain>
    </source>
</reference>
<dbReference type="Proteomes" id="UP000247515">
    <property type="component" value="Unassembled WGS sequence"/>
</dbReference>
<comment type="caution">
    <text evidence="3">The sequence shown here is derived from an EMBL/GenBank/DDBJ whole genome shotgun (WGS) entry which is preliminary data.</text>
</comment>
<evidence type="ECO:0000256" key="1">
    <source>
        <dbReference type="SAM" id="MobiDB-lite"/>
    </source>
</evidence>
<dbReference type="OrthoDB" id="9110813at2"/>
<dbReference type="GeneID" id="61307369"/>
<evidence type="ECO:0000313" key="4">
    <source>
        <dbReference type="Proteomes" id="UP000183529"/>
    </source>
</evidence>
<dbReference type="EMBL" id="QJJV01000003">
    <property type="protein sequence ID" value="PXX19344.1"/>
    <property type="molecule type" value="Genomic_DNA"/>
</dbReference>
<dbReference type="RefSeq" id="WP_065057838.1">
    <property type="nucleotide sequence ID" value="NZ_CADFGN010000004.1"/>
</dbReference>
<proteinExistence type="predicted"/>
<feature type="region of interest" description="Disordered" evidence="1">
    <location>
        <begin position="1"/>
        <end position="24"/>
    </location>
</feature>
<organism evidence="3 4">
    <name type="scientific">Paraburkholderia tropica</name>
    <dbReference type="NCBI Taxonomy" id="92647"/>
    <lineage>
        <taxon>Bacteria</taxon>
        <taxon>Pseudomonadati</taxon>
        <taxon>Pseudomonadota</taxon>
        <taxon>Betaproteobacteria</taxon>
        <taxon>Burkholderiales</taxon>
        <taxon>Burkholderiaceae</taxon>
        <taxon>Paraburkholderia</taxon>
    </lineage>
</organism>
<name>A0A1A5XL40_9BURK</name>
<evidence type="ECO:0000313" key="5">
    <source>
        <dbReference type="Proteomes" id="UP000247515"/>
    </source>
</evidence>
<feature type="compositionally biased region" description="Polar residues" evidence="1">
    <location>
        <begin position="12"/>
        <end position="21"/>
    </location>
</feature>
<accession>A0A1A5XL40</accession>
<evidence type="ECO:0000313" key="3">
    <source>
        <dbReference type="EMBL" id="SEK09905.1"/>
    </source>
</evidence>
<dbReference type="AlphaFoldDB" id="A0A1A5XL40"/>
<reference evidence="2 5" key="2">
    <citation type="submission" date="2018-05" db="EMBL/GenBank/DDBJ databases">
        <title>Genomic Encyclopedia of Type Strains, Phase IV (KMG-V): Genome sequencing to study the core and pangenomes of soil and plant-associated prokaryotes.</title>
        <authorList>
            <person name="Whitman W."/>
        </authorList>
    </citation>
    <scope>NUCLEOTIDE SEQUENCE [LARGE SCALE GENOMIC DNA]</scope>
    <source>
        <strain evidence="2 5">SIr-6563</strain>
    </source>
</reference>